<gene>
    <name evidence="2" type="ORF">AFR_27430</name>
</gene>
<dbReference type="eggNOG" id="ENOG502ZGZ6">
    <property type="taxonomic scope" value="Bacteria"/>
</dbReference>
<sequence length="230" mass="24781">MGFLERRPDRNTQVTRPDDRYGSKPRPQTGGSNEPLYEARRSNGDPIGLPSPAPAPAPAPVTAAAVVPAQPLARPVGRTDLTMLLGRTVLEARVQQICQEYGLIPRSGPAVGSGLSRSYLARDAGVELAADAHGTVTTVFLHFNGDDGFTSYQGEIPGGAGSVARRSHLWAMLGRPDEQGDPYRDRFLGDYGPWDRWILAGFALHAQFATDGELLSRITLTLPDRLPRAA</sequence>
<protein>
    <submittedName>
        <fullName evidence="2">Uncharacterized protein</fullName>
    </submittedName>
</protein>
<reference evidence="2 3" key="1">
    <citation type="journal article" date="2014" name="J. Biotechnol.">
        <title>Complete genome sequence of the actinobacterium Actinoplanes friuliensis HAG 010964, producer of the lipopeptide antibiotic friulimycin.</title>
        <authorList>
            <person name="Ruckert C."/>
            <person name="Szczepanowski R."/>
            <person name="Albersmeier A."/>
            <person name="Goesmann A."/>
            <person name="Fischer N."/>
            <person name="Steinkamper A."/>
            <person name="Puhler A."/>
            <person name="Biener R."/>
            <person name="Schwartz D."/>
            <person name="Kalinowski J."/>
        </authorList>
    </citation>
    <scope>NUCLEOTIDE SEQUENCE [LARGE SCALE GENOMIC DNA]</scope>
    <source>
        <strain evidence="2 3">DSM 7358</strain>
    </source>
</reference>
<evidence type="ECO:0000313" key="2">
    <source>
        <dbReference type="EMBL" id="AGZ43747.1"/>
    </source>
</evidence>
<dbReference type="AlphaFoldDB" id="U5W3Z7"/>
<evidence type="ECO:0000256" key="1">
    <source>
        <dbReference type="SAM" id="MobiDB-lite"/>
    </source>
</evidence>
<proteinExistence type="predicted"/>
<dbReference type="RefSeq" id="WP_023560085.1">
    <property type="nucleotide sequence ID" value="NC_022657.1"/>
</dbReference>
<dbReference type="EMBL" id="CP006272">
    <property type="protein sequence ID" value="AGZ43747.1"/>
    <property type="molecule type" value="Genomic_DNA"/>
</dbReference>
<dbReference type="KEGG" id="afs:AFR_27430"/>
<evidence type="ECO:0000313" key="3">
    <source>
        <dbReference type="Proteomes" id="UP000017746"/>
    </source>
</evidence>
<dbReference type="HOGENOM" id="CLU_104930_0_0_11"/>
<feature type="compositionally biased region" description="Pro residues" evidence="1">
    <location>
        <begin position="49"/>
        <end position="59"/>
    </location>
</feature>
<keyword evidence="3" id="KW-1185">Reference proteome</keyword>
<feature type="region of interest" description="Disordered" evidence="1">
    <location>
        <begin position="1"/>
        <end position="59"/>
    </location>
</feature>
<accession>U5W3Z7</accession>
<dbReference type="Proteomes" id="UP000017746">
    <property type="component" value="Chromosome"/>
</dbReference>
<name>U5W3Z7_9ACTN</name>
<feature type="compositionally biased region" description="Basic and acidic residues" evidence="1">
    <location>
        <begin position="1"/>
        <end position="22"/>
    </location>
</feature>
<dbReference type="OrthoDB" id="3297125at2"/>
<dbReference type="PATRIC" id="fig|1246995.3.peg.5560"/>
<organism evidence="2 3">
    <name type="scientific">Actinoplanes friuliensis DSM 7358</name>
    <dbReference type="NCBI Taxonomy" id="1246995"/>
    <lineage>
        <taxon>Bacteria</taxon>
        <taxon>Bacillati</taxon>
        <taxon>Actinomycetota</taxon>
        <taxon>Actinomycetes</taxon>
        <taxon>Micromonosporales</taxon>
        <taxon>Micromonosporaceae</taxon>
        <taxon>Actinoplanes</taxon>
    </lineage>
</organism>